<dbReference type="InterPro" id="IPR000160">
    <property type="entry name" value="GGDEF_dom"/>
</dbReference>
<comment type="caution">
    <text evidence="4">The sequence shown here is derived from an EMBL/GenBank/DDBJ whole genome shotgun (WGS) entry which is preliminary data.</text>
</comment>
<feature type="domain" description="GGDEF" evidence="3">
    <location>
        <begin position="294"/>
        <end position="427"/>
    </location>
</feature>
<dbReference type="Pfam" id="PF13426">
    <property type="entry name" value="PAS_9"/>
    <property type="match status" value="1"/>
</dbReference>
<dbReference type="SMART" id="SM00091">
    <property type="entry name" value="PAS"/>
    <property type="match status" value="1"/>
</dbReference>
<dbReference type="SMART" id="SM00267">
    <property type="entry name" value="GGDEF"/>
    <property type="match status" value="1"/>
</dbReference>
<dbReference type="SUPFAM" id="SSF55073">
    <property type="entry name" value="Nucleotide cyclase"/>
    <property type="match status" value="1"/>
</dbReference>
<dbReference type="CDD" id="cd01949">
    <property type="entry name" value="GGDEF"/>
    <property type="match status" value="1"/>
</dbReference>
<dbReference type="PROSITE" id="PS50887">
    <property type="entry name" value="GGDEF"/>
    <property type="match status" value="1"/>
</dbReference>
<dbReference type="RefSeq" id="WP_102609942.1">
    <property type="nucleotide sequence ID" value="NZ_CADIKD010000002.1"/>
</dbReference>
<organism evidence="4 5">
    <name type="scientific">Trinickia soli</name>
    <dbReference type="NCBI Taxonomy" id="380675"/>
    <lineage>
        <taxon>Bacteria</taxon>
        <taxon>Pseudomonadati</taxon>
        <taxon>Pseudomonadota</taxon>
        <taxon>Betaproteobacteria</taxon>
        <taxon>Burkholderiales</taxon>
        <taxon>Burkholderiaceae</taxon>
        <taxon>Trinickia</taxon>
    </lineage>
</organism>
<name>A0A2N7W6A8_9BURK</name>
<dbReference type="GO" id="GO:0003824">
    <property type="term" value="F:catalytic activity"/>
    <property type="evidence" value="ECO:0007669"/>
    <property type="project" value="UniProtKB-ARBA"/>
</dbReference>
<accession>A0A2N7W6A8</accession>
<evidence type="ECO:0000313" key="4">
    <source>
        <dbReference type="EMBL" id="PMS24940.1"/>
    </source>
</evidence>
<feature type="domain" description="PAS" evidence="1">
    <location>
        <begin position="151"/>
        <end position="205"/>
    </location>
</feature>
<dbReference type="PROSITE" id="PS50113">
    <property type="entry name" value="PAC"/>
    <property type="match status" value="1"/>
</dbReference>
<reference evidence="4 5" key="1">
    <citation type="submission" date="2018-01" db="EMBL/GenBank/DDBJ databases">
        <title>Whole genome analyses suggest that Burkholderia sensu lato contains two further novel genera in the rhizoxinica-symbiotica group Mycetohabitans gen. nov., and Trinickia gen. nov.: implications for the evolution of diazotrophy and nodulation in the Burkholderiaceae.</title>
        <authorList>
            <person name="Estrada-de los Santos P."/>
            <person name="Palmer M."/>
            <person name="Chavez-Ramirez B."/>
            <person name="Beukes C."/>
            <person name="Steenkamp E.T."/>
            <person name="Hirsch A.M."/>
            <person name="Manyaka P."/>
            <person name="Maluk M."/>
            <person name="Lafos M."/>
            <person name="Crook M."/>
            <person name="Gross E."/>
            <person name="Simon M.F."/>
            <person name="Bueno dos Reis Junior F."/>
            <person name="Poole P.S."/>
            <person name="Venter S.N."/>
            <person name="James E.K."/>
        </authorList>
    </citation>
    <scope>NUCLEOTIDE SEQUENCE [LARGE SCALE GENOMIC DNA]</scope>
    <source>
        <strain evidence="4 5">GP25-8</strain>
    </source>
</reference>
<sequence>MTSTAADNDLGSEYEALLSFMYLSPVGLVRSDMDGVVDMMNPMAAQLLMPLVKGGGLSNILDALTAIAPELRNMVSGFTGERGAVCENYRLFIRPAKTQPVVLSCSLIKVGENLLMTVLTDISRQVVAERRVQQTESWLAGICTNINDFAFFTLDEHGQVEAWNSSIERLAGFSPDDVVGKRLDLFYGLDQERGGRLLQQVALARDDGWHMEECWCETKSGRRFWGQVLVCVLREDAGEVSGYSVVIRDTSERKVTTDNLERLLTTDHLTGARNRAHFIQVAEAEIARAKRHARPLSLVMLDADHFKAINDTAGHKAGDEVLKHLVTEAKGVLRPSDVVGRLGGEEFALLLPQTLPQEAVAVAERLRALVEHAPVEFDGQSLRATISLGVASLSERNDNLDDLLEAADRALYEAKRSGRNRVCVVGIEEVVNETIPQDETSKR</sequence>
<dbReference type="InterPro" id="IPR000014">
    <property type="entry name" value="PAS"/>
</dbReference>
<dbReference type="InterPro" id="IPR043128">
    <property type="entry name" value="Rev_trsase/Diguanyl_cyclase"/>
</dbReference>
<evidence type="ECO:0000259" key="2">
    <source>
        <dbReference type="PROSITE" id="PS50113"/>
    </source>
</evidence>
<evidence type="ECO:0000259" key="3">
    <source>
        <dbReference type="PROSITE" id="PS50887"/>
    </source>
</evidence>
<dbReference type="EMBL" id="PNYB01000008">
    <property type="protein sequence ID" value="PMS24940.1"/>
    <property type="molecule type" value="Genomic_DNA"/>
</dbReference>
<dbReference type="Pfam" id="PF00990">
    <property type="entry name" value="GGDEF"/>
    <property type="match status" value="1"/>
</dbReference>
<dbReference type="InterPro" id="IPR000700">
    <property type="entry name" value="PAS-assoc_C"/>
</dbReference>
<dbReference type="PANTHER" id="PTHR46663:SF4">
    <property type="entry name" value="DIGUANYLATE CYCLASE DGCT-RELATED"/>
    <property type="match status" value="1"/>
</dbReference>
<dbReference type="Gene3D" id="3.30.70.270">
    <property type="match status" value="1"/>
</dbReference>
<dbReference type="InterPro" id="IPR052163">
    <property type="entry name" value="DGC-Regulatory_Protein"/>
</dbReference>
<dbReference type="SUPFAM" id="SSF55785">
    <property type="entry name" value="PYP-like sensor domain (PAS domain)"/>
    <property type="match status" value="1"/>
</dbReference>
<dbReference type="AlphaFoldDB" id="A0A2N7W6A8"/>
<evidence type="ECO:0000259" key="1">
    <source>
        <dbReference type="PROSITE" id="PS50112"/>
    </source>
</evidence>
<dbReference type="FunFam" id="3.30.70.270:FF:000001">
    <property type="entry name" value="Diguanylate cyclase domain protein"/>
    <property type="match status" value="1"/>
</dbReference>
<dbReference type="NCBIfam" id="TIGR00254">
    <property type="entry name" value="GGDEF"/>
    <property type="match status" value="1"/>
</dbReference>
<keyword evidence="5" id="KW-1185">Reference proteome</keyword>
<dbReference type="PANTHER" id="PTHR46663">
    <property type="entry name" value="DIGUANYLATE CYCLASE DGCT-RELATED"/>
    <property type="match status" value="1"/>
</dbReference>
<dbReference type="PROSITE" id="PS50112">
    <property type="entry name" value="PAS"/>
    <property type="match status" value="1"/>
</dbReference>
<evidence type="ECO:0000313" key="5">
    <source>
        <dbReference type="Proteomes" id="UP000235347"/>
    </source>
</evidence>
<dbReference type="Proteomes" id="UP000235347">
    <property type="component" value="Unassembled WGS sequence"/>
</dbReference>
<proteinExistence type="predicted"/>
<dbReference type="NCBIfam" id="TIGR00229">
    <property type="entry name" value="sensory_box"/>
    <property type="match status" value="1"/>
</dbReference>
<dbReference type="CDD" id="cd00130">
    <property type="entry name" value="PAS"/>
    <property type="match status" value="1"/>
</dbReference>
<protein>
    <submittedName>
        <fullName evidence="4">Sensor domain-containing diguanylate cyclase</fullName>
    </submittedName>
</protein>
<gene>
    <name evidence="4" type="ORF">C0Z19_11470</name>
</gene>
<feature type="domain" description="PAC" evidence="2">
    <location>
        <begin position="210"/>
        <end position="262"/>
    </location>
</feature>
<dbReference type="InterPro" id="IPR029787">
    <property type="entry name" value="Nucleotide_cyclase"/>
</dbReference>
<dbReference type="Gene3D" id="3.30.450.20">
    <property type="entry name" value="PAS domain"/>
    <property type="match status" value="1"/>
</dbReference>
<dbReference type="InterPro" id="IPR035965">
    <property type="entry name" value="PAS-like_dom_sf"/>
</dbReference>